<evidence type="ECO:0000259" key="12">
    <source>
        <dbReference type="Pfam" id="PF13538"/>
    </source>
</evidence>
<dbReference type="Pfam" id="PF13245">
    <property type="entry name" value="AAA_19"/>
    <property type="match status" value="1"/>
</dbReference>
<dbReference type="GO" id="GO:0043139">
    <property type="term" value="F:5'-3' DNA helicase activity"/>
    <property type="evidence" value="ECO:0007669"/>
    <property type="project" value="UniProtKB-UniRule"/>
</dbReference>
<comment type="similarity">
    <text evidence="11">Belongs to the RecD family.</text>
</comment>
<dbReference type="GO" id="GO:0005524">
    <property type="term" value="F:ATP binding"/>
    <property type="evidence" value="ECO:0007669"/>
    <property type="project" value="UniProtKB-UniRule"/>
</dbReference>
<dbReference type="EC" id="5.6.2.3" evidence="11"/>
<feature type="domain" description="UvrD-like helicase C-terminal" evidence="12">
    <location>
        <begin position="536"/>
        <end position="582"/>
    </location>
</feature>
<dbReference type="OrthoDB" id="9803432at2"/>
<evidence type="ECO:0000256" key="8">
    <source>
        <dbReference type="ARBA" id="ARBA00023125"/>
    </source>
</evidence>
<dbReference type="GO" id="GO:0003677">
    <property type="term" value="F:DNA binding"/>
    <property type="evidence" value="ECO:0007669"/>
    <property type="project" value="UniProtKB-UniRule"/>
</dbReference>
<evidence type="ECO:0000256" key="11">
    <source>
        <dbReference type="HAMAP-Rule" id="MF_01487"/>
    </source>
</evidence>
<evidence type="ECO:0000256" key="1">
    <source>
        <dbReference type="ARBA" id="ARBA00022722"/>
    </source>
</evidence>
<sequence>MSDMFNKLLMQAVEDKLLSFFDVNFARLLANEQHPFLLLLSAYVSAKSREGHTCLPLEFFSKGQLFSTSHSDLSKKLWQITGVPSNLMKYLNSWNAISNGQDATPLVLSQNCIYLHRFWKNECIIANFFNNNYDINTFDTKTIRLVLDNLFNNHTYQKIAAATAITKKISIISGGPGTGKTTTVIKLLIAIIRLNINTIRIKLAAPTGKAASRLTDSLTHLLNKLSISPEEQCKLPHEATTLHRLLGAQYESKGMIYNISNKLPLDILVLDEVSMIDLSMMSNLVAALPEHAQVIFIGDRNQLPSIETGSIMNDLCMRSKNYFSPLRAWQLTQLTGCKIRSYATKTAKIIDDNICLLSVNYRFDSQSGINRLAQAVKMGNIKRVAHIFNMCFEDVNKKTITDFVDYQSMLGDILENYIEFLTLINKQENPLKIISAFIRHQVICPLRDGPFGVQGLNYYIEQTLIQRHLISMYSNNQHYLGRPIIITRNDSSLGLSNGDIGIILYYKYQDMQAFFIKKNLTIKTVELNRLPLHDTAWAITVHQSQGSEFDAISLVMPREFIPLLTRELIYTAITRPCKRLIIYTNNAVFESAIKNKTYRYSRLRNRIN</sequence>
<keyword evidence="1 11" id="KW-0540">Nuclease</keyword>
<dbReference type="GO" id="GO:0000724">
    <property type="term" value="P:double-strand break repair via homologous recombination"/>
    <property type="evidence" value="ECO:0007669"/>
    <property type="project" value="UniProtKB-UniRule"/>
</dbReference>
<comment type="subunit">
    <text evidence="11">Heterotrimer of RecB, RecC and RecD. All subunits contribute to DNA-binding.</text>
</comment>
<dbReference type="EMBL" id="AP010872">
    <property type="protein sequence ID" value="BAH82995.1"/>
    <property type="molecule type" value="Genomic_DNA"/>
</dbReference>
<dbReference type="PANTHER" id="PTHR43788:SF6">
    <property type="entry name" value="DNA HELICASE B"/>
    <property type="match status" value="1"/>
</dbReference>
<dbReference type="GO" id="GO:0016887">
    <property type="term" value="F:ATP hydrolysis activity"/>
    <property type="evidence" value="ECO:0007669"/>
    <property type="project" value="RHEA"/>
</dbReference>
<protein>
    <recommendedName>
        <fullName evidence="11">RecBCD enzyme subunit RecD</fullName>
        <ecNumber evidence="11">5.6.2.3</ecNumber>
    </recommendedName>
    <alternativeName>
        <fullName evidence="11">DNA 5'-3' helicase subunit RecD</fullName>
    </alternativeName>
    <alternativeName>
        <fullName evidence="11">Exonuclease V subunit RecD</fullName>
        <shortName evidence="11">ExoV subunit RecD</shortName>
    </alternativeName>
    <alternativeName>
        <fullName evidence="11">Helicase/nuclease RecBCD subunit RecD</fullName>
    </alternativeName>
</protein>
<dbReference type="InterPro" id="IPR027417">
    <property type="entry name" value="P-loop_NTPase"/>
</dbReference>
<keyword evidence="10 11" id="KW-0413">Isomerase</keyword>
<dbReference type="InterPro" id="IPR006344">
    <property type="entry name" value="RecD"/>
</dbReference>
<dbReference type="Gene3D" id="1.10.10.1020">
    <property type="entry name" value="RecBCD complex, subunit RecD, N-terminal domain"/>
    <property type="match status" value="1"/>
</dbReference>
<organism evidence="14 15">
    <name type="scientific">Candidatus Ishikawaella capsulata Mpkobe</name>
    <dbReference type="NCBI Taxonomy" id="476281"/>
    <lineage>
        <taxon>Bacteria</taxon>
        <taxon>Pseudomonadati</taxon>
        <taxon>Pseudomonadota</taxon>
        <taxon>Gammaproteobacteria</taxon>
        <taxon>Enterobacterales</taxon>
        <taxon>Enterobacteriaceae</taxon>
        <taxon>Candidatus Ishikawella</taxon>
    </lineage>
</organism>
<name>C5WCD9_9ENTR</name>
<evidence type="ECO:0000313" key="14">
    <source>
        <dbReference type="EMBL" id="BAH82995.1"/>
    </source>
</evidence>
<dbReference type="CDD" id="cd18809">
    <property type="entry name" value="SF1_C_RecD"/>
    <property type="match status" value="1"/>
</dbReference>
<keyword evidence="8 11" id="KW-0238">DNA-binding</keyword>
<dbReference type="Pfam" id="PF13538">
    <property type="entry name" value="UvrD_C_2"/>
    <property type="match status" value="1"/>
</dbReference>
<evidence type="ECO:0000256" key="2">
    <source>
        <dbReference type="ARBA" id="ARBA00022741"/>
    </source>
</evidence>
<dbReference type="Proteomes" id="UP000061704">
    <property type="component" value="Chromosome"/>
</dbReference>
<dbReference type="STRING" id="476281.ICMP_134"/>
<keyword evidence="5 11" id="KW-0347">Helicase</keyword>
<keyword evidence="9 11" id="KW-0234">DNA repair</keyword>
<comment type="function">
    <text evidence="11">A helicase/nuclease that prepares dsDNA breaks (DSB) for recombinational DNA repair. Binds to DSBs and unwinds DNA via a highly rapid and processive ATP-dependent bidirectional helicase activity. Unwinds dsDNA until it encounters a Chi (crossover hotspot instigator) sequence from the 3' direction. Cuts ssDNA a few nucleotides 3' to the Chi site. The properties and activities of the enzyme are changed at Chi. The Chi-altered holoenzyme produces a long 3'-ssDNA overhang and facilitates RecA-binding to the ssDNA for homologous DNA recombination and repair. Holoenzyme degrades any linearized DNA that is unable to undergo homologous recombination. In the holoenzyme this subunit has ssDNA-dependent ATPase and 5'-3' helicase activity. When added to pre-assembled RecBC greatly stimulates nuclease activity and augments holoenzyme processivity. Negatively regulates the RecA-loading ability of RecBCD.</text>
</comment>
<dbReference type="InterPro" id="IPR041851">
    <property type="entry name" value="RecD_N_sf"/>
</dbReference>
<reference evidence="14 15" key="1">
    <citation type="journal article" date="2011" name="Genome Biol. Evol.">
        <title>Reductive evolution of bacterial genome in insect gut environment.</title>
        <authorList>
            <person name="Nikoh N."/>
            <person name="Hosokawa T."/>
            <person name="Ohshima K."/>
            <person name="Hattori M."/>
            <person name="Fukatsu T."/>
        </authorList>
    </citation>
    <scope>NUCLEOTIDE SEQUENCE [LARGE SCALE GENOMIC DNA]</scope>
    <source>
        <strain evidence="14 15">Mpkobe</strain>
    </source>
</reference>
<dbReference type="InterPro" id="IPR050534">
    <property type="entry name" value="Coronavir_polyprotein_1ab"/>
</dbReference>
<feature type="binding site" evidence="11">
    <location>
        <begin position="174"/>
        <end position="181"/>
    </location>
    <ligand>
        <name>ATP</name>
        <dbReference type="ChEBI" id="CHEBI:30616"/>
    </ligand>
</feature>
<dbReference type="HOGENOM" id="CLU_007524_1_2_6"/>
<dbReference type="Pfam" id="PF21185">
    <property type="entry name" value="RecD_N"/>
    <property type="match status" value="1"/>
</dbReference>
<evidence type="ECO:0000313" key="15">
    <source>
        <dbReference type="Proteomes" id="UP000061704"/>
    </source>
</evidence>
<dbReference type="AlphaFoldDB" id="C5WCD9"/>
<dbReference type="InterPro" id="IPR027785">
    <property type="entry name" value="UvrD-like_helicase_C"/>
</dbReference>
<keyword evidence="15" id="KW-1185">Reference proteome</keyword>
<dbReference type="SUPFAM" id="SSF52540">
    <property type="entry name" value="P-loop containing nucleoside triphosphate hydrolases"/>
    <property type="match status" value="2"/>
</dbReference>
<evidence type="ECO:0000256" key="7">
    <source>
        <dbReference type="ARBA" id="ARBA00022840"/>
    </source>
</evidence>
<evidence type="ECO:0000259" key="13">
    <source>
        <dbReference type="Pfam" id="PF21185"/>
    </source>
</evidence>
<comment type="miscellaneous">
    <text evidence="11">In the RecBCD complex, RecB has a slow 3'-5' helicase, an exonuclease activity and loads RecA onto ssDNA, RecD has a fast 5'-3' helicase activity, while RecC stimulates the ATPase and processivity of the RecB helicase and contributes to recognition of the Chi site.</text>
</comment>
<evidence type="ECO:0000256" key="3">
    <source>
        <dbReference type="ARBA" id="ARBA00022763"/>
    </source>
</evidence>
<dbReference type="NCBIfam" id="TIGR01447">
    <property type="entry name" value="recD"/>
    <property type="match status" value="1"/>
</dbReference>
<dbReference type="Gene3D" id="3.40.50.300">
    <property type="entry name" value="P-loop containing nucleotide triphosphate hydrolases"/>
    <property type="match status" value="3"/>
</dbReference>
<gene>
    <name evidence="11 14" type="primary">recD</name>
    <name evidence="14" type="ORF">ICMP_134</name>
</gene>
<dbReference type="GO" id="GO:0017116">
    <property type="term" value="F:single-stranded DNA helicase activity"/>
    <property type="evidence" value="ECO:0007669"/>
    <property type="project" value="TreeGrafter"/>
</dbReference>
<keyword evidence="4 11" id="KW-0378">Hydrolase</keyword>
<dbReference type="GO" id="GO:0009338">
    <property type="term" value="C:exodeoxyribonuclease V complex"/>
    <property type="evidence" value="ECO:0007669"/>
    <property type="project" value="InterPro"/>
</dbReference>
<evidence type="ECO:0000256" key="6">
    <source>
        <dbReference type="ARBA" id="ARBA00022839"/>
    </source>
</evidence>
<dbReference type="HAMAP" id="MF_01487">
    <property type="entry name" value="RecD"/>
    <property type="match status" value="1"/>
</dbReference>
<dbReference type="KEGG" id="icp:ICMP_134"/>
<keyword evidence="2 11" id="KW-0547">Nucleotide-binding</keyword>
<dbReference type="InterPro" id="IPR049550">
    <property type="entry name" value="RecD_N"/>
</dbReference>
<dbReference type="PANTHER" id="PTHR43788">
    <property type="entry name" value="DNA2/NAM7 HELICASE FAMILY MEMBER"/>
    <property type="match status" value="1"/>
</dbReference>
<evidence type="ECO:0000256" key="10">
    <source>
        <dbReference type="ARBA" id="ARBA00023235"/>
    </source>
</evidence>
<dbReference type="CDD" id="cd17933">
    <property type="entry name" value="DEXSc_RecD-like"/>
    <property type="match status" value="1"/>
</dbReference>
<evidence type="ECO:0000256" key="5">
    <source>
        <dbReference type="ARBA" id="ARBA00022806"/>
    </source>
</evidence>
<keyword evidence="6 11" id="KW-0269">Exonuclease</keyword>
<proteinExistence type="inferred from homology"/>
<dbReference type="NCBIfam" id="NF008127">
    <property type="entry name" value="PRK10875.1"/>
    <property type="match status" value="1"/>
</dbReference>
<comment type="catalytic activity">
    <reaction evidence="11">
        <text>ATP + H2O = ADP + phosphate + H(+)</text>
        <dbReference type="Rhea" id="RHEA:13065"/>
        <dbReference type="ChEBI" id="CHEBI:15377"/>
        <dbReference type="ChEBI" id="CHEBI:15378"/>
        <dbReference type="ChEBI" id="CHEBI:30616"/>
        <dbReference type="ChEBI" id="CHEBI:43474"/>
        <dbReference type="ChEBI" id="CHEBI:456216"/>
        <dbReference type="EC" id="5.6.2.3"/>
    </reaction>
</comment>
<evidence type="ECO:0000256" key="9">
    <source>
        <dbReference type="ARBA" id="ARBA00023204"/>
    </source>
</evidence>
<evidence type="ECO:0000256" key="4">
    <source>
        <dbReference type="ARBA" id="ARBA00022801"/>
    </source>
</evidence>
<dbReference type="GO" id="GO:0008854">
    <property type="term" value="F:exodeoxyribonuclease V activity"/>
    <property type="evidence" value="ECO:0007669"/>
    <property type="project" value="InterPro"/>
</dbReference>
<feature type="domain" description="RecBCD enzyme subunit RecD N-terminal" evidence="13">
    <location>
        <begin position="15"/>
        <end position="114"/>
    </location>
</feature>
<keyword evidence="3 11" id="KW-0227">DNA damage</keyword>
<keyword evidence="7 11" id="KW-0067">ATP-binding</keyword>
<accession>C5WCD9</accession>